<feature type="transmembrane region" description="Helical" evidence="12">
    <location>
        <begin position="450"/>
        <end position="476"/>
    </location>
</feature>
<feature type="disulfide bond" evidence="9">
    <location>
        <begin position="147"/>
        <end position="156"/>
    </location>
</feature>
<keyword evidence="3 10" id="KW-0813">Transport</keyword>
<evidence type="ECO:0000256" key="5">
    <source>
        <dbReference type="ARBA" id="ARBA00022847"/>
    </source>
</evidence>
<reference evidence="13 14" key="1">
    <citation type="journal article" date="2024" name="BMC Genomics">
        <title>De novo assembly and annotation of Popillia japonica's genome with initial clues to its potential as an invasive pest.</title>
        <authorList>
            <person name="Cucini C."/>
            <person name="Boschi S."/>
            <person name="Funari R."/>
            <person name="Cardaioli E."/>
            <person name="Iannotti N."/>
            <person name="Marturano G."/>
            <person name="Paoli F."/>
            <person name="Bruttini M."/>
            <person name="Carapelli A."/>
            <person name="Frati F."/>
            <person name="Nardi F."/>
        </authorList>
    </citation>
    <scope>NUCLEOTIDE SEQUENCE [LARGE SCALE GENOMIC DNA]</scope>
    <source>
        <strain evidence="13">DMR45628</strain>
    </source>
</reference>
<evidence type="ECO:0000256" key="10">
    <source>
        <dbReference type="RuleBase" id="RU003732"/>
    </source>
</evidence>
<dbReference type="GO" id="GO:0046872">
    <property type="term" value="F:metal ion binding"/>
    <property type="evidence" value="ECO:0007669"/>
    <property type="project" value="UniProtKB-KW"/>
</dbReference>
<feature type="transmembrane region" description="Helical" evidence="12">
    <location>
        <begin position="274"/>
        <end position="302"/>
    </location>
</feature>
<comment type="caution">
    <text evidence="13">The sequence shown here is derived from an EMBL/GenBank/DDBJ whole genome shotgun (WGS) entry which is preliminary data.</text>
</comment>
<evidence type="ECO:0000256" key="2">
    <source>
        <dbReference type="ARBA" id="ARBA00006459"/>
    </source>
</evidence>
<feature type="transmembrane region" description="Helical" evidence="12">
    <location>
        <begin position="65"/>
        <end position="86"/>
    </location>
</feature>
<dbReference type="InterPro" id="IPR000175">
    <property type="entry name" value="Na/ntran_symport"/>
</dbReference>
<dbReference type="Proteomes" id="UP001458880">
    <property type="component" value="Unassembled WGS sequence"/>
</dbReference>
<accession>A0AAW1K2D2</accession>
<feature type="binding site" evidence="8">
    <location>
        <position position="44"/>
    </location>
    <ligand>
        <name>Na(+)</name>
        <dbReference type="ChEBI" id="CHEBI:29101"/>
        <label>2</label>
    </ligand>
</feature>
<feature type="binding site" evidence="8">
    <location>
        <position position="43"/>
    </location>
    <ligand>
        <name>Na(+)</name>
        <dbReference type="ChEBI" id="CHEBI:29101"/>
        <label>1</label>
    </ligand>
</feature>
<dbReference type="Pfam" id="PF00209">
    <property type="entry name" value="SNF"/>
    <property type="match status" value="2"/>
</dbReference>
<feature type="binding site" evidence="8">
    <location>
        <position position="356"/>
    </location>
    <ligand>
        <name>Na(+)</name>
        <dbReference type="ChEBI" id="CHEBI:29101"/>
        <label>1</label>
    </ligand>
</feature>
<name>A0AAW1K2D2_POPJA</name>
<dbReference type="PROSITE" id="PS00610">
    <property type="entry name" value="NA_NEUROTRAN_SYMP_1"/>
    <property type="match status" value="1"/>
</dbReference>
<keyword evidence="7 12" id="KW-0472">Membrane</keyword>
<evidence type="ECO:0000256" key="1">
    <source>
        <dbReference type="ARBA" id="ARBA00004141"/>
    </source>
</evidence>
<feature type="transmembrane region" description="Helical" evidence="12">
    <location>
        <begin position="35"/>
        <end position="53"/>
    </location>
</feature>
<feature type="compositionally biased region" description="Basic and acidic residues" evidence="11">
    <location>
        <begin position="619"/>
        <end position="629"/>
    </location>
</feature>
<dbReference type="GO" id="GO:0015187">
    <property type="term" value="F:glycine transmembrane transporter activity"/>
    <property type="evidence" value="ECO:0007669"/>
    <property type="project" value="TreeGrafter"/>
</dbReference>
<evidence type="ECO:0000256" key="9">
    <source>
        <dbReference type="PIRSR" id="PIRSR600175-2"/>
    </source>
</evidence>
<evidence type="ECO:0000313" key="14">
    <source>
        <dbReference type="Proteomes" id="UP001458880"/>
    </source>
</evidence>
<comment type="similarity">
    <text evidence="2 10">Belongs to the sodium:neurotransmitter symporter (SNF) (TC 2.A.22) family.</text>
</comment>
<feature type="transmembrane region" description="Helical" evidence="12">
    <location>
        <begin position="241"/>
        <end position="262"/>
    </location>
</feature>
<feature type="binding site" evidence="8">
    <location>
        <position position="421"/>
    </location>
    <ligand>
        <name>Na(+)</name>
        <dbReference type="ChEBI" id="CHEBI:29101"/>
        <label>1</label>
    </ligand>
</feature>
<feature type="transmembrane region" description="Helical" evidence="12">
    <location>
        <begin position="107"/>
        <end position="136"/>
    </location>
</feature>
<feature type="compositionally biased region" description="Polar residues" evidence="11">
    <location>
        <begin position="606"/>
        <end position="616"/>
    </location>
</feature>
<dbReference type="PROSITE" id="PS50267">
    <property type="entry name" value="NA_NEUROTRAN_SYMP_3"/>
    <property type="match status" value="1"/>
</dbReference>
<comment type="subcellular location">
    <subcellularLocation>
        <location evidence="1">Membrane</location>
        <topology evidence="1">Multi-pass membrane protein</topology>
    </subcellularLocation>
</comment>
<evidence type="ECO:0000256" key="7">
    <source>
        <dbReference type="ARBA" id="ARBA00023136"/>
    </source>
</evidence>
<evidence type="ECO:0000256" key="6">
    <source>
        <dbReference type="ARBA" id="ARBA00022989"/>
    </source>
</evidence>
<keyword evidence="5 10" id="KW-0769">Symport</keyword>
<keyword evidence="14" id="KW-1185">Reference proteome</keyword>
<dbReference type="PANTHER" id="PTHR11616:SF236">
    <property type="entry name" value="TRANSPORTER"/>
    <property type="match status" value="1"/>
</dbReference>
<dbReference type="SUPFAM" id="SSF161070">
    <property type="entry name" value="SNF-like"/>
    <property type="match status" value="1"/>
</dbReference>
<dbReference type="EMBL" id="JASPKY010000259">
    <property type="protein sequence ID" value="KAK9712684.1"/>
    <property type="molecule type" value="Genomic_DNA"/>
</dbReference>
<dbReference type="GO" id="GO:0005283">
    <property type="term" value="F:amino acid:sodium symporter activity"/>
    <property type="evidence" value="ECO:0007669"/>
    <property type="project" value="TreeGrafter"/>
</dbReference>
<keyword evidence="4 10" id="KW-0812">Transmembrane</keyword>
<keyword evidence="8" id="KW-0915">Sodium</keyword>
<keyword evidence="9" id="KW-1015">Disulfide bond</keyword>
<organism evidence="13 14">
    <name type="scientific">Popillia japonica</name>
    <name type="common">Japanese beetle</name>
    <dbReference type="NCBI Taxonomy" id="7064"/>
    <lineage>
        <taxon>Eukaryota</taxon>
        <taxon>Metazoa</taxon>
        <taxon>Ecdysozoa</taxon>
        <taxon>Arthropoda</taxon>
        <taxon>Hexapoda</taxon>
        <taxon>Insecta</taxon>
        <taxon>Pterygota</taxon>
        <taxon>Neoptera</taxon>
        <taxon>Endopterygota</taxon>
        <taxon>Coleoptera</taxon>
        <taxon>Polyphaga</taxon>
        <taxon>Scarabaeiformia</taxon>
        <taxon>Scarabaeidae</taxon>
        <taxon>Rutelinae</taxon>
        <taxon>Popillia</taxon>
    </lineage>
</organism>
<feature type="transmembrane region" description="Helical" evidence="12">
    <location>
        <begin position="322"/>
        <end position="338"/>
    </location>
</feature>
<feature type="binding site" evidence="8">
    <location>
        <position position="425"/>
    </location>
    <ligand>
        <name>Na(+)</name>
        <dbReference type="ChEBI" id="CHEBI:29101"/>
        <label>1</label>
    </ligand>
</feature>
<dbReference type="PRINTS" id="PR00176">
    <property type="entry name" value="NANEUSMPORT"/>
</dbReference>
<feature type="binding site" evidence="8">
    <location>
        <position position="48"/>
    </location>
    <ligand>
        <name>Na(+)</name>
        <dbReference type="ChEBI" id="CHEBI:29101"/>
        <label>1</label>
    </ligand>
</feature>
<keyword evidence="8" id="KW-0479">Metal-binding</keyword>
<feature type="transmembrane region" description="Helical" evidence="12">
    <location>
        <begin position="482"/>
        <end position="503"/>
    </location>
</feature>
<feature type="binding site" evidence="8">
    <location>
        <position position="324"/>
    </location>
    <ligand>
        <name>Na(+)</name>
        <dbReference type="ChEBI" id="CHEBI:29101"/>
        <label>1</label>
    </ligand>
</feature>
<dbReference type="AlphaFoldDB" id="A0AAW1K2D2"/>
<gene>
    <name evidence="13" type="ORF">QE152_g24766</name>
</gene>
<keyword evidence="6 12" id="KW-1133">Transmembrane helix</keyword>
<evidence type="ECO:0000313" key="13">
    <source>
        <dbReference type="EMBL" id="KAK9712684.1"/>
    </source>
</evidence>
<feature type="transmembrane region" description="Helical" evidence="12">
    <location>
        <begin position="350"/>
        <end position="375"/>
    </location>
</feature>
<feature type="transmembrane region" description="Helical" evidence="12">
    <location>
        <begin position="409"/>
        <end position="438"/>
    </location>
</feature>
<evidence type="ECO:0000256" key="11">
    <source>
        <dbReference type="SAM" id="MobiDB-lite"/>
    </source>
</evidence>
<evidence type="ECO:0000256" key="12">
    <source>
        <dbReference type="SAM" id="Phobius"/>
    </source>
</evidence>
<feature type="transmembrane region" description="Helical" evidence="12">
    <location>
        <begin position="524"/>
        <end position="545"/>
    </location>
</feature>
<proteinExistence type="inferred from homology"/>
<dbReference type="GO" id="GO:0005886">
    <property type="term" value="C:plasma membrane"/>
    <property type="evidence" value="ECO:0007669"/>
    <property type="project" value="TreeGrafter"/>
</dbReference>
<dbReference type="GO" id="GO:0089718">
    <property type="term" value="P:amino acid import across plasma membrane"/>
    <property type="evidence" value="ECO:0007669"/>
    <property type="project" value="TreeGrafter"/>
</dbReference>
<feature type="region of interest" description="Disordered" evidence="11">
    <location>
        <begin position="605"/>
        <end position="629"/>
    </location>
</feature>
<feature type="transmembrane region" description="Helical" evidence="12">
    <location>
        <begin position="565"/>
        <end position="587"/>
    </location>
</feature>
<evidence type="ECO:0000256" key="4">
    <source>
        <dbReference type="ARBA" id="ARBA00022692"/>
    </source>
</evidence>
<dbReference type="InterPro" id="IPR037272">
    <property type="entry name" value="SNS_sf"/>
</dbReference>
<evidence type="ECO:0000256" key="3">
    <source>
        <dbReference type="ARBA" id="ARBA00022448"/>
    </source>
</evidence>
<dbReference type="GO" id="GO:0015179">
    <property type="term" value="F:L-amino acid transmembrane transporter activity"/>
    <property type="evidence" value="ECO:0007669"/>
    <property type="project" value="TreeGrafter"/>
</dbReference>
<evidence type="ECO:0000256" key="8">
    <source>
        <dbReference type="PIRSR" id="PIRSR600175-1"/>
    </source>
</evidence>
<dbReference type="PANTHER" id="PTHR11616">
    <property type="entry name" value="SODIUM/CHLORIDE DEPENDENT TRANSPORTER"/>
    <property type="match status" value="1"/>
</dbReference>
<sequence>MGADKKTKEAESCGPPDGVKVATAERANWSNPIEFMLSCWTYAVGLGNVWRFPYLCYQNGGGVFVIAYLIMMILVGMPIFLLELIIGQYTGIGPDLAFRRICPIFSGIGYACLVVIGLITVYYMIIIAWTVFYFFASFTSDLGFGSCENDFNTIGCFSATEDAKCDSNSTFFNFTCTSVEQICVDNGLIGNINRTFCLAENGTAVHIGSVVNRVLASEEYFNDFMLGRGDATWENYGNLRWQLLLCLLLSWIVAYLCVVKGVQSAGKAVYFTTLFPYVVLTALVVQGALLEGAVDGILLFITPQWEKFGDAQVWGMAASQTFYSYGISCGSLITLASYNKLKNNCITDTIVVTAANGFTAIYAGFAIFSMLGFLAKQMDVPVESVATDGPGLAFVAYPEAILRLPAPTFWAIVFFFMLFVLGIGSQFAGIQAVSTLVLDKKPEWRKRQWLITLIICLGFFVLGIPMCFQGGVYLLTLMEWNTASWAIMLIGLAEVVSVSWFYGARRYLENMASMSMKLSCFFHWFWWSCWVIVTPALLVGIFVFQMVTFSLASYEDYEFPVWADWIGVLIGISTLVPLPLMALYVLYKRKYTGRALFKPTPLWGPQDSTTESTEALTRSGKEEEFSTRF</sequence>
<protein>
    <recommendedName>
        <fullName evidence="10">Transporter</fullName>
    </recommendedName>
</protein>